<keyword evidence="1" id="KW-1133">Transmembrane helix</keyword>
<evidence type="ECO:0000256" key="1">
    <source>
        <dbReference type="SAM" id="Phobius"/>
    </source>
</evidence>
<evidence type="ECO:0000313" key="3">
    <source>
        <dbReference type="WBParaSite" id="L893_g32544.t1"/>
    </source>
</evidence>
<protein>
    <submittedName>
        <fullName evidence="3">7TM_GPCR_Srx domain-containing protein</fullName>
    </submittedName>
</protein>
<dbReference type="WBParaSite" id="L893_g32544.t1">
    <property type="protein sequence ID" value="L893_g32544.t1"/>
    <property type="gene ID" value="L893_g32544"/>
</dbReference>
<proteinExistence type="predicted"/>
<name>A0A1I8A3P3_9BILA</name>
<keyword evidence="1" id="KW-0812">Transmembrane</keyword>
<dbReference type="AlphaFoldDB" id="A0A1I8A3P3"/>
<sequence>MILDLVLCLRPTSFHVTDKKKPSSLSQQIRGFIVLLLTILVVFTQMSVTLMSVTQTSVTLMSYHGFANVYLAGWTRTDLR</sequence>
<keyword evidence="2" id="KW-1185">Reference proteome</keyword>
<feature type="transmembrane region" description="Helical" evidence="1">
    <location>
        <begin position="29"/>
        <end position="53"/>
    </location>
</feature>
<accession>A0A1I8A3P3</accession>
<reference evidence="3" key="1">
    <citation type="submission" date="2016-11" db="UniProtKB">
        <authorList>
            <consortium name="WormBaseParasite"/>
        </authorList>
    </citation>
    <scope>IDENTIFICATION</scope>
</reference>
<dbReference type="Proteomes" id="UP000095287">
    <property type="component" value="Unplaced"/>
</dbReference>
<keyword evidence="1" id="KW-0472">Membrane</keyword>
<evidence type="ECO:0000313" key="2">
    <source>
        <dbReference type="Proteomes" id="UP000095287"/>
    </source>
</evidence>
<organism evidence="2 3">
    <name type="scientific">Steinernema glaseri</name>
    <dbReference type="NCBI Taxonomy" id="37863"/>
    <lineage>
        <taxon>Eukaryota</taxon>
        <taxon>Metazoa</taxon>
        <taxon>Ecdysozoa</taxon>
        <taxon>Nematoda</taxon>
        <taxon>Chromadorea</taxon>
        <taxon>Rhabditida</taxon>
        <taxon>Tylenchina</taxon>
        <taxon>Panagrolaimomorpha</taxon>
        <taxon>Strongyloidoidea</taxon>
        <taxon>Steinernematidae</taxon>
        <taxon>Steinernema</taxon>
    </lineage>
</organism>